<evidence type="ECO:0000313" key="2">
    <source>
        <dbReference type="EMBL" id="ETV92999.1"/>
    </source>
</evidence>
<dbReference type="InterPro" id="IPR036457">
    <property type="entry name" value="PPM-type-like_dom_sf"/>
</dbReference>
<feature type="domain" description="PPM-type phosphatase" evidence="1">
    <location>
        <begin position="3"/>
        <end position="306"/>
    </location>
</feature>
<sequence length="312" mass="33851">MLHVGATTDIGNYRNANEDVYAVFPNLPRIASDIATHRSAVAVFDGHCGVRAATFARANFETKLVTSPAYGVDTCGALEACVRAIDSEFLAMARKKHGMIDGTTLVAVVIETMAADATTRLTTANVGDSRAIMITNKVLQLTVDQNAARPDEASRVYDSGGFVAFRNSFRMPETTLSAPRRLLRRFADGWNHRVQRWPLRVYPGGLACSRSIGDVECKQTGLVICDPECASYDLHADKDVTVVVASDGVWEVASNARVKKCVDATLRRSKHLAHADQAHAVSAAIVSLAKRQSHSTDNITAVVVLVRWRGLQ</sequence>
<gene>
    <name evidence="2" type="ORF">H310_12837</name>
</gene>
<dbReference type="GO" id="GO:0004722">
    <property type="term" value="F:protein serine/threonine phosphatase activity"/>
    <property type="evidence" value="ECO:0007669"/>
    <property type="project" value="InterPro"/>
</dbReference>
<dbReference type="SMART" id="SM00332">
    <property type="entry name" value="PP2Cc"/>
    <property type="match status" value="1"/>
</dbReference>
<evidence type="ECO:0000259" key="1">
    <source>
        <dbReference type="PROSITE" id="PS51746"/>
    </source>
</evidence>
<dbReference type="Gene3D" id="3.60.40.10">
    <property type="entry name" value="PPM-type phosphatase domain"/>
    <property type="match status" value="1"/>
</dbReference>
<dbReference type="PROSITE" id="PS51746">
    <property type="entry name" value="PPM_2"/>
    <property type="match status" value="1"/>
</dbReference>
<name>A0A024TG78_9STRA</name>
<dbReference type="CDD" id="cd00143">
    <property type="entry name" value="PP2Cc"/>
    <property type="match status" value="1"/>
</dbReference>
<dbReference type="InterPro" id="IPR015655">
    <property type="entry name" value="PP2C"/>
</dbReference>
<dbReference type="PANTHER" id="PTHR47992">
    <property type="entry name" value="PROTEIN PHOSPHATASE"/>
    <property type="match status" value="1"/>
</dbReference>
<accession>A0A024TG78</accession>
<organism evidence="2">
    <name type="scientific">Aphanomyces invadans</name>
    <dbReference type="NCBI Taxonomy" id="157072"/>
    <lineage>
        <taxon>Eukaryota</taxon>
        <taxon>Sar</taxon>
        <taxon>Stramenopiles</taxon>
        <taxon>Oomycota</taxon>
        <taxon>Saprolegniomycetes</taxon>
        <taxon>Saprolegniales</taxon>
        <taxon>Verrucalvaceae</taxon>
        <taxon>Aphanomyces</taxon>
    </lineage>
</organism>
<dbReference type="GeneID" id="20089887"/>
<dbReference type="eggNOG" id="KOG0698">
    <property type="taxonomic scope" value="Eukaryota"/>
</dbReference>
<protein>
    <recommendedName>
        <fullName evidence="1">PPM-type phosphatase domain-containing protein</fullName>
    </recommendedName>
</protein>
<dbReference type="STRING" id="157072.A0A024TG78"/>
<reference evidence="2" key="1">
    <citation type="submission" date="2013-12" db="EMBL/GenBank/DDBJ databases">
        <title>The Genome Sequence of Aphanomyces invadans NJM9701.</title>
        <authorList>
            <consortium name="The Broad Institute Genomics Platform"/>
            <person name="Russ C."/>
            <person name="Tyler B."/>
            <person name="van West P."/>
            <person name="Dieguez-Uribeondo J."/>
            <person name="Young S.K."/>
            <person name="Zeng Q."/>
            <person name="Gargeya S."/>
            <person name="Fitzgerald M."/>
            <person name="Abouelleil A."/>
            <person name="Alvarado L."/>
            <person name="Chapman S.B."/>
            <person name="Gainer-Dewar J."/>
            <person name="Goldberg J."/>
            <person name="Griggs A."/>
            <person name="Gujja S."/>
            <person name="Hansen M."/>
            <person name="Howarth C."/>
            <person name="Imamovic A."/>
            <person name="Ireland A."/>
            <person name="Larimer J."/>
            <person name="McCowan C."/>
            <person name="Murphy C."/>
            <person name="Pearson M."/>
            <person name="Poon T.W."/>
            <person name="Priest M."/>
            <person name="Roberts A."/>
            <person name="Saif S."/>
            <person name="Shea T."/>
            <person name="Sykes S."/>
            <person name="Wortman J."/>
            <person name="Nusbaum C."/>
            <person name="Birren B."/>
        </authorList>
    </citation>
    <scope>NUCLEOTIDE SEQUENCE [LARGE SCALE GENOMIC DNA]</scope>
    <source>
        <strain evidence="2">NJM9701</strain>
    </source>
</reference>
<dbReference type="SUPFAM" id="SSF81606">
    <property type="entry name" value="PP2C-like"/>
    <property type="match status" value="1"/>
</dbReference>
<dbReference type="Pfam" id="PF00481">
    <property type="entry name" value="PP2C"/>
    <property type="match status" value="1"/>
</dbReference>
<dbReference type="AlphaFoldDB" id="A0A024TG78"/>
<dbReference type="InterPro" id="IPR001932">
    <property type="entry name" value="PPM-type_phosphatase-like_dom"/>
</dbReference>
<dbReference type="OrthoDB" id="10264738at2759"/>
<dbReference type="RefSeq" id="XP_008878264.1">
    <property type="nucleotide sequence ID" value="XM_008880042.1"/>
</dbReference>
<dbReference type="EMBL" id="KI913995">
    <property type="protein sequence ID" value="ETV92999.1"/>
    <property type="molecule type" value="Genomic_DNA"/>
</dbReference>
<dbReference type="VEuPathDB" id="FungiDB:H310_12837"/>
<proteinExistence type="predicted"/>